<dbReference type="InterPro" id="IPR000305">
    <property type="entry name" value="GIY-YIG_endonuc"/>
</dbReference>
<evidence type="ECO:0000313" key="4">
    <source>
        <dbReference type="Proteomes" id="UP000199695"/>
    </source>
</evidence>
<feature type="domain" description="GIY-YIG" evidence="2">
    <location>
        <begin position="7"/>
        <end position="82"/>
    </location>
</feature>
<name>A0A1H8I8H8_9BACL</name>
<gene>
    <name evidence="3" type="ORF">SAMN05444955_11671</name>
</gene>
<dbReference type="Gene3D" id="3.40.1440.10">
    <property type="entry name" value="GIY-YIG endonuclease"/>
    <property type="match status" value="1"/>
</dbReference>
<dbReference type="PANTHER" id="PTHR34477">
    <property type="entry name" value="UPF0213 PROTEIN YHBQ"/>
    <property type="match status" value="1"/>
</dbReference>
<accession>A0A1H8I8H8</accession>
<dbReference type="SUPFAM" id="SSF82771">
    <property type="entry name" value="GIY-YIG endonuclease"/>
    <property type="match status" value="1"/>
</dbReference>
<keyword evidence="4" id="KW-1185">Reference proteome</keyword>
<keyword evidence="3" id="KW-0255">Endonuclease</keyword>
<dbReference type="PROSITE" id="PS50164">
    <property type="entry name" value="GIY_YIG"/>
    <property type="match status" value="1"/>
</dbReference>
<evidence type="ECO:0000313" key="3">
    <source>
        <dbReference type="EMBL" id="SEN64621.1"/>
    </source>
</evidence>
<dbReference type="InterPro" id="IPR035901">
    <property type="entry name" value="GIY-YIG_endonuc_sf"/>
</dbReference>
<dbReference type="Proteomes" id="UP000199695">
    <property type="component" value="Unassembled WGS sequence"/>
</dbReference>
<dbReference type="OrthoDB" id="9807770at2"/>
<evidence type="ECO:0000259" key="2">
    <source>
        <dbReference type="PROSITE" id="PS50164"/>
    </source>
</evidence>
<keyword evidence="3" id="KW-0540">Nuclease</keyword>
<dbReference type="AlphaFoldDB" id="A0A1H8I8H8"/>
<organism evidence="3 4">
    <name type="scientific">Lihuaxuella thermophila</name>
    <dbReference type="NCBI Taxonomy" id="1173111"/>
    <lineage>
        <taxon>Bacteria</taxon>
        <taxon>Bacillati</taxon>
        <taxon>Bacillota</taxon>
        <taxon>Bacilli</taxon>
        <taxon>Bacillales</taxon>
        <taxon>Thermoactinomycetaceae</taxon>
        <taxon>Lihuaxuella</taxon>
    </lineage>
</organism>
<protein>
    <submittedName>
        <fullName evidence="3">Putative endonuclease</fullName>
    </submittedName>
</protein>
<dbReference type="EMBL" id="FOCQ01000016">
    <property type="protein sequence ID" value="SEN64621.1"/>
    <property type="molecule type" value="Genomic_DNA"/>
</dbReference>
<comment type="similarity">
    <text evidence="1">Belongs to the UPF0213 family.</text>
</comment>
<keyword evidence="3" id="KW-0378">Hydrolase</keyword>
<dbReference type="InterPro" id="IPR050190">
    <property type="entry name" value="UPF0213_domain"/>
</dbReference>
<dbReference type="CDD" id="cd10456">
    <property type="entry name" value="GIY-YIG_UPF0213"/>
    <property type="match status" value="1"/>
</dbReference>
<sequence>MSDDQKGTYTVYILECADGTYYTGMTNHLKARLEKHQQGTGAKYTRGRLPVTLRYAEKGESKSWALRREKEIKRMRRKEKEKLIQERGFDFEDPEKL</sequence>
<reference evidence="3 4" key="1">
    <citation type="submission" date="2016-10" db="EMBL/GenBank/DDBJ databases">
        <authorList>
            <person name="de Groot N.N."/>
        </authorList>
    </citation>
    <scope>NUCLEOTIDE SEQUENCE [LARGE SCALE GENOMIC DNA]</scope>
    <source>
        <strain evidence="3 4">DSM 46701</strain>
    </source>
</reference>
<dbReference type="Pfam" id="PF01541">
    <property type="entry name" value="GIY-YIG"/>
    <property type="match status" value="1"/>
</dbReference>
<dbReference type="STRING" id="1173111.SAMN05444955_11671"/>
<proteinExistence type="inferred from homology"/>
<dbReference type="GO" id="GO:0004519">
    <property type="term" value="F:endonuclease activity"/>
    <property type="evidence" value="ECO:0007669"/>
    <property type="project" value="UniProtKB-KW"/>
</dbReference>
<dbReference type="PANTHER" id="PTHR34477:SF1">
    <property type="entry name" value="UPF0213 PROTEIN YHBQ"/>
    <property type="match status" value="1"/>
</dbReference>
<dbReference type="RefSeq" id="WP_089971862.1">
    <property type="nucleotide sequence ID" value="NZ_FOCQ01000016.1"/>
</dbReference>
<evidence type="ECO:0000256" key="1">
    <source>
        <dbReference type="ARBA" id="ARBA00007435"/>
    </source>
</evidence>